<protein>
    <recommendedName>
        <fullName evidence="2">Polymerase nucleotidyl transferase domain-containing protein</fullName>
    </recommendedName>
</protein>
<name>Q20ZM4_RHOPB</name>
<evidence type="ECO:0000313" key="1">
    <source>
        <dbReference type="EMBL" id="ABD89412.1"/>
    </source>
</evidence>
<dbReference type="AlphaFoldDB" id="Q20ZM4"/>
<proteinExistence type="predicted"/>
<dbReference type="HOGENOM" id="CLU_727367_0_0_5"/>
<dbReference type="RefSeq" id="WP_011474294.1">
    <property type="nucleotide sequence ID" value="NC_007925.1"/>
</dbReference>
<reference evidence="1" key="1">
    <citation type="submission" date="2006-03" db="EMBL/GenBank/DDBJ databases">
        <title>Complete sequence of Rhodopseudomonas palustris BisB18.</title>
        <authorList>
            <consortium name="US DOE Joint Genome Institute"/>
            <person name="Copeland A."/>
            <person name="Lucas S."/>
            <person name="Lapidus A."/>
            <person name="Barry K."/>
            <person name="Detter J.C."/>
            <person name="Glavina del Rio T."/>
            <person name="Hammon N."/>
            <person name="Israni S."/>
            <person name="Dalin E."/>
            <person name="Tice H."/>
            <person name="Pitluck S."/>
            <person name="Chain P."/>
            <person name="Malfatti S."/>
            <person name="Shin M."/>
            <person name="Vergez L."/>
            <person name="Schmutz J."/>
            <person name="Larimer F."/>
            <person name="Land M."/>
            <person name="Hauser L."/>
            <person name="Pelletier D.A."/>
            <person name="Kyrpides N."/>
            <person name="Anderson I."/>
            <person name="Oda Y."/>
            <person name="Harwood C.S."/>
            <person name="Richardson P."/>
        </authorList>
    </citation>
    <scope>NUCLEOTIDE SEQUENCE [LARGE SCALE GENOMIC DNA]</scope>
    <source>
        <strain evidence="1">BisB18</strain>
    </source>
</reference>
<evidence type="ECO:0008006" key="2">
    <source>
        <dbReference type="Google" id="ProtNLM"/>
    </source>
</evidence>
<accession>Q20ZM4</accession>
<organism evidence="1">
    <name type="scientific">Rhodopseudomonas palustris (strain BisB18)</name>
    <dbReference type="NCBI Taxonomy" id="316056"/>
    <lineage>
        <taxon>Bacteria</taxon>
        <taxon>Pseudomonadati</taxon>
        <taxon>Pseudomonadota</taxon>
        <taxon>Alphaproteobacteria</taxon>
        <taxon>Hyphomicrobiales</taxon>
        <taxon>Nitrobacteraceae</taxon>
        <taxon>Rhodopseudomonas</taxon>
    </lineage>
</organism>
<dbReference type="EMBL" id="CP000301">
    <property type="protein sequence ID" value="ABD89412.1"/>
    <property type="molecule type" value="Genomic_DNA"/>
</dbReference>
<gene>
    <name evidence="1" type="ordered locus">RPC_3883</name>
</gene>
<dbReference type="OrthoDB" id="8328220at2"/>
<sequence length="380" mass="42166">MNMDEFLRLRGADVAAVVAKVAETVGLEAGDTLLAVGSIVEGLGNSKSDLDLFLITPRAEGAMPAHDSVVLVVGKCLIDLRALRSTEYGDLFSRFESWSRAPWNVTQAVKFTLDERTLLHRVLHGVPLYSGHGDRVAMPIPQSISLARLKFHVARQMARTIQVDLVGYRENRDYRSLGFAAQEVLGHAADALCAGYKMTNPLTKWRSRMLERVPFDWENALTMRPTGLTAGELVWNLHRAPAQPDEKLSLEHALRIVAFARAVFLWAELNLVNDSVAKPELNDWPQSTRQGPEPILPHLQFDVDFFLVDGRVTVARLNEFGEALDVLPREFALVLLCDGTTTVHEAEMVVYGHRTEGARHIDHLLSEVARAGLAFHPVSG</sequence>
<dbReference type="KEGG" id="rpc:RPC_3883"/>